<protein>
    <submittedName>
        <fullName evidence="2">Uncharacterized protein</fullName>
    </submittedName>
</protein>
<dbReference type="EnsemblPlants" id="novel_model_6111_5bd9a17a">
    <property type="protein sequence ID" value="cds.novel_model_6111_5bd9a17a"/>
    <property type="gene ID" value="novel_gene_3150_5bd9a17a"/>
</dbReference>
<keyword evidence="1" id="KW-0472">Membrane</keyword>
<feature type="transmembrane region" description="Helical" evidence="1">
    <location>
        <begin position="20"/>
        <end position="46"/>
    </location>
</feature>
<sequence>MQYMMHLYSYMALQVSNQFSYWYILYIVEYIYSWKVLIIILFINYIRFEQLIFFKRFRPPNRRKLKS</sequence>
<proteinExistence type="predicted"/>
<evidence type="ECO:0000256" key="1">
    <source>
        <dbReference type="SAM" id="Phobius"/>
    </source>
</evidence>
<keyword evidence="1" id="KW-1133">Transmembrane helix</keyword>
<dbReference type="Gramene" id="novel_model_6111_5bd9a17a">
    <property type="protein sequence ID" value="cds.novel_model_6111_5bd9a17a"/>
    <property type="gene ID" value="novel_gene_3150_5bd9a17a"/>
</dbReference>
<dbReference type="Proteomes" id="UP000596661">
    <property type="component" value="Chromosome 8"/>
</dbReference>
<name>A0A803R7S9_CANSA</name>
<keyword evidence="3" id="KW-1185">Reference proteome</keyword>
<reference evidence="2" key="2">
    <citation type="submission" date="2021-03" db="UniProtKB">
        <authorList>
            <consortium name="EnsemblPlants"/>
        </authorList>
    </citation>
    <scope>IDENTIFICATION</scope>
</reference>
<dbReference type="AlphaFoldDB" id="A0A803R7S9"/>
<keyword evidence="1" id="KW-0812">Transmembrane</keyword>
<accession>A0A803R7S9</accession>
<dbReference type="EMBL" id="UZAU01000679">
    <property type="status" value="NOT_ANNOTATED_CDS"/>
    <property type="molecule type" value="Genomic_DNA"/>
</dbReference>
<organism evidence="2 3">
    <name type="scientific">Cannabis sativa</name>
    <name type="common">Hemp</name>
    <name type="synonym">Marijuana</name>
    <dbReference type="NCBI Taxonomy" id="3483"/>
    <lineage>
        <taxon>Eukaryota</taxon>
        <taxon>Viridiplantae</taxon>
        <taxon>Streptophyta</taxon>
        <taxon>Embryophyta</taxon>
        <taxon>Tracheophyta</taxon>
        <taxon>Spermatophyta</taxon>
        <taxon>Magnoliopsida</taxon>
        <taxon>eudicotyledons</taxon>
        <taxon>Gunneridae</taxon>
        <taxon>Pentapetalae</taxon>
        <taxon>rosids</taxon>
        <taxon>fabids</taxon>
        <taxon>Rosales</taxon>
        <taxon>Cannabaceae</taxon>
        <taxon>Cannabis</taxon>
    </lineage>
</organism>
<evidence type="ECO:0000313" key="2">
    <source>
        <dbReference type="EnsemblPlants" id="cds.novel_model_6111_5bd9a17a"/>
    </source>
</evidence>
<reference evidence="2" key="1">
    <citation type="submission" date="2018-11" db="EMBL/GenBank/DDBJ databases">
        <authorList>
            <person name="Grassa J C."/>
        </authorList>
    </citation>
    <scope>NUCLEOTIDE SEQUENCE [LARGE SCALE GENOMIC DNA]</scope>
</reference>
<evidence type="ECO:0000313" key="3">
    <source>
        <dbReference type="Proteomes" id="UP000596661"/>
    </source>
</evidence>